<accession>A0A1V4D245</accession>
<comment type="similarity">
    <text evidence="8">Belongs to the binding-protein-dependent transport system permease family. LivHM subfamily.</text>
</comment>
<keyword evidence="2" id="KW-0813">Transport</keyword>
<evidence type="ECO:0000256" key="1">
    <source>
        <dbReference type="ARBA" id="ARBA00004651"/>
    </source>
</evidence>
<evidence type="ECO:0000313" key="10">
    <source>
        <dbReference type="EMBL" id="OPF76915.1"/>
    </source>
</evidence>
<feature type="transmembrane region" description="Helical" evidence="9">
    <location>
        <begin position="134"/>
        <end position="156"/>
    </location>
</feature>
<sequence>MGVVIDAVTLGSLYALLAVGLSLVYGVVGIPHFAQAGVVATAALLMVYLGSHEVPFLAMVLLGMLAAGVLAVLIERFAYAPTLRSGRGAAAGPAVALGILMVLDSGNLLVWGAQRRAVPVPYSGETMALADERISAVRVVVVALAVVSIGALQLFLRRTRTGRSIVGVSQDRIAARLMGVQVRRTSIVAFFVSGLLAGAAALAYGTLTPAYPYMADSVILSAFVVIIIGGLGSVPGAIVGGFLVGAVEVAGTTLISGAYAPVYAFVVLLIVLVVKPNGLFGRKVRSA</sequence>
<dbReference type="EMBL" id="LAKD02000055">
    <property type="protein sequence ID" value="OPF76915.1"/>
    <property type="molecule type" value="Genomic_DNA"/>
</dbReference>
<dbReference type="OrthoDB" id="9807115at2"/>
<dbReference type="RefSeq" id="WP_046087215.1">
    <property type="nucleotide sequence ID" value="NZ_LAKD02000055.1"/>
</dbReference>
<name>A0A1V4D245_9ACTN</name>
<evidence type="ECO:0000256" key="2">
    <source>
        <dbReference type="ARBA" id="ARBA00022448"/>
    </source>
</evidence>
<dbReference type="Proteomes" id="UP000033615">
    <property type="component" value="Unassembled WGS sequence"/>
</dbReference>
<evidence type="ECO:0000256" key="6">
    <source>
        <dbReference type="ARBA" id="ARBA00022989"/>
    </source>
</evidence>
<evidence type="ECO:0000256" key="4">
    <source>
        <dbReference type="ARBA" id="ARBA00022692"/>
    </source>
</evidence>
<proteinExistence type="inferred from homology"/>
<evidence type="ECO:0000256" key="8">
    <source>
        <dbReference type="ARBA" id="ARBA00037998"/>
    </source>
</evidence>
<feature type="transmembrane region" description="Helical" evidence="9">
    <location>
        <begin position="254"/>
        <end position="274"/>
    </location>
</feature>
<dbReference type="Pfam" id="PF02653">
    <property type="entry name" value="BPD_transp_2"/>
    <property type="match status" value="1"/>
</dbReference>
<evidence type="ECO:0000256" key="9">
    <source>
        <dbReference type="SAM" id="Phobius"/>
    </source>
</evidence>
<evidence type="ECO:0000313" key="11">
    <source>
        <dbReference type="Proteomes" id="UP000033615"/>
    </source>
</evidence>
<dbReference type="InterPro" id="IPR001851">
    <property type="entry name" value="ABC_transp_permease"/>
</dbReference>
<dbReference type="PANTHER" id="PTHR11795:SF452">
    <property type="entry name" value="ABC TRANSPORTER PERMEASE PROTEIN"/>
    <property type="match status" value="1"/>
</dbReference>
<keyword evidence="5" id="KW-0029">Amino-acid transport</keyword>
<dbReference type="GO" id="GO:0005886">
    <property type="term" value="C:plasma membrane"/>
    <property type="evidence" value="ECO:0007669"/>
    <property type="project" value="UniProtKB-SubCell"/>
</dbReference>
<feature type="transmembrane region" description="Helical" evidence="9">
    <location>
        <begin position="12"/>
        <end position="34"/>
    </location>
</feature>
<feature type="transmembrane region" description="Helical" evidence="9">
    <location>
        <begin position="94"/>
        <end position="114"/>
    </location>
</feature>
<gene>
    <name evidence="10" type="ORF">VT50_0222240</name>
</gene>
<keyword evidence="6 9" id="KW-1133">Transmembrane helix</keyword>
<dbReference type="PANTHER" id="PTHR11795">
    <property type="entry name" value="BRANCHED-CHAIN AMINO ACID TRANSPORT SYSTEM PERMEASE PROTEIN LIVH"/>
    <property type="match status" value="1"/>
</dbReference>
<evidence type="ECO:0000256" key="7">
    <source>
        <dbReference type="ARBA" id="ARBA00023136"/>
    </source>
</evidence>
<evidence type="ECO:0000256" key="3">
    <source>
        <dbReference type="ARBA" id="ARBA00022475"/>
    </source>
</evidence>
<organism evidence="10 11">
    <name type="scientific">Streptomyces antioxidans</name>
    <dbReference type="NCBI Taxonomy" id="1507734"/>
    <lineage>
        <taxon>Bacteria</taxon>
        <taxon>Bacillati</taxon>
        <taxon>Actinomycetota</taxon>
        <taxon>Actinomycetes</taxon>
        <taxon>Kitasatosporales</taxon>
        <taxon>Streptomycetaceae</taxon>
        <taxon>Streptomyces</taxon>
    </lineage>
</organism>
<comment type="subcellular location">
    <subcellularLocation>
        <location evidence="1">Cell membrane</location>
        <topology evidence="1">Multi-pass membrane protein</topology>
    </subcellularLocation>
</comment>
<keyword evidence="3" id="KW-1003">Cell membrane</keyword>
<dbReference type="AlphaFoldDB" id="A0A1V4D245"/>
<dbReference type="GO" id="GO:0022857">
    <property type="term" value="F:transmembrane transporter activity"/>
    <property type="evidence" value="ECO:0007669"/>
    <property type="project" value="InterPro"/>
</dbReference>
<dbReference type="GO" id="GO:0006865">
    <property type="term" value="P:amino acid transport"/>
    <property type="evidence" value="ECO:0007669"/>
    <property type="project" value="UniProtKB-KW"/>
</dbReference>
<dbReference type="InterPro" id="IPR052157">
    <property type="entry name" value="BCAA_transport_permease"/>
</dbReference>
<dbReference type="CDD" id="cd06582">
    <property type="entry name" value="TM_PBP1_LivH_like"/>
    <property type="match status" value="1"/>
</dbReference>
<feature type="transmembrane region" description="Helical" evidence="9">
    <location>
        <begin position="54"/>
        <end position="74"/>
    </location>
</feature>
<protein>
    <submittedName>
        <fullName evidence="10">Branched-chain amino acid ABC transporter permease</fullName>
    </submittedName>
</protein>
<evidence type="ECO:0000256" key="5">
    <source>
        <dbReference type="ARBA" id="ARBA00022970"/>
    </source>
</evidence>
<comment type="caution">
    <text evidence="10">The sequence shown here is derived from an EMBL/GenBank/DDBJ whole genome shotgun (WGS) entry which is preliminary data.</text>
</comment>
<feature type="transmembrane region" description="Helical" evidence="9">
    <location>
        <begin position="219"/>
        <end position="247"/>
    </location>
</feature>
<keyword evidence="11" id="KW-1185">Reference proteome</keyword>
<reference evidence="10" key="1">
    <citation type="submission" date="2016-12" db="EMBL/GenBank/DDBJ databases">
        <title>Genome sequence of Streptomyces antioxidans MUSC 164.</title>
        <authorList>
            <person name="Lee L.-H."/>
            <person name="Ser H.-L."/>
        </authorList>
    </citation>
    <scope>NUCLEOTIDE SEQUENCE [LARGE SCALE GENOMIC DNA]</scope>
    <source>
        <strain evidence="10">MUSC 164</strain>
    </source>
</reference>
<keyword evidence="4 9" id="KW-0812">Transmembrane</keyword>
<feature type="transmembrane region" description="Helical" evidence="9">
    <location>
        <begin position="186"/>
        <end position="207"/>
    </location>
</feature>
<keyword evidence="7 9" id="KW-0472">Membrane</keyword>